<dbReference type="GO" id="GO:0008658">
    <property type="term" value="F:penicillin binding"/>
    <property type="evidence" value="ECO:0007669"/>
    <property type="project" value="InterPro"/>
</dbReference>
<evidence type="ECO:0000256" key="15">
    <source>
        <dbReference type="SAM" id="Phobius"/>
    </source>
</evidence>
<keyword evidence="13" id="KW-0961">Cell wall biogenesis/degradation</keyword>
<dbReference type="InterPro" id="IPR001460">
    <property type="entry name" value="PCN-bd_Tpept"/>
</dbReference>
<dbReference type="Proteomes" id="UP000305848">
    <property type="component" value="Unassembled WGS sequence"/>
</dbReference>
<dbReference type="OrthoDB" id="9766847at2"/>
<reference evidence="18 19" key="1">
    <citation type="submission" date="2019-05" db="EMBL/GenBank/DDBJ databases">
        <title>Panacibacter sp. strain 17mud1-8 Genome sequencing and assembly.</title>
        <authorList>
            <person name="Chhetri G."/>
        </authorList>
    </citation>
    <scope>NUCLEOTIDE SEQUENCE [LARGE SCALE GENOMIC DNA]</scope>
    <source>
        <strain evidence="18 19">17mud1-8</strain>
    </source>
</reference>
<dbReference type="AlphaFoldDB" id="A0A4U3L9B5"/>
<evidence type="ECO:0000256" key="11">
    <source>
        <dbReference type="ARBA" id="ARBA00022989"/>
    </source>
</evidence>
<dbReference type="InterPro" id="IPR005311">
    <property type="entry name" value="PBP_dimer"/>
</dbReference>
<dbReference type="Gene3D" id="3.30.1390.30">
    <property type="entry name" value="Penicillin-binding protein 2a, domain 3"/>
    <property type="match status" value="1"/>
</dbReference>
<protein>
    <submittedName>
        <fullName evidence="18">Penicillin-binding protein 2</fullName>
        <ecNumber evidence="18">3.4.16.4</ecNumber>
    </submittedName>
</protein>
<dbReference type="NCBIfam" id="TIGR03423">
    <property type="entry name" value="pbp2_mrdA"/>
    <property type="match status" value="1"/>
</dbReference>
<keyword evidence="11 15" id="KW-1133">Transmembrane helix</keyword>
<evidence type="ECO:0000313" key="18">
    <source>
        <dbReference type="EMBL" id="TKK70297.1"/>
    </source>
</evidence>
<dbReference type="Gene3D" id="3.40.710.10">
    <property type="entry name" value="DD-peptidase/beta-lactamase superfamily"/>
    <property type="match status" value="1"/>
</dbReference>
<keyword evidence="19" id="KW-1185">Reference proteome</keyword>
<feature type="transmembrane region" description="Helical" evidence="15">
    <location>
        <begin position="12"/>
        <end position="33"/>
    </location>
</feature>
<dbReference type="InterPro" id="IPR050515">
    <property type="entry name" value="Beta-lactam/transpept"/>
</dbReference>
<dbReference type="InterPro" id="IPR017790">
    <property type="entry name" value="Penicillin-binding_protein_2"/>
</dbReference>
<dbReference type="EC" id="3.4.16.4" evidence="18"/>
<dbReference type="SUPFAM" id="SSF56519">
    <property type="entry name" value="Penicillin binding protein dimerisation domain"/>
    <property type="match status" value="1"/>
</dbReference>
<dbReference type="InterPro" id="IPR012338">
    <property type="entry name" value="Beta-lactam/transpept-like"/>
</dbReference>
<evidence type="ECO:0000259" key="17">
    <source>
        <dbReference type="Pfam" id="PF03717"/>
    </source>
</evidence>
<dbReference type="Pfam" id="PF03717">
    <property type="entry name" value="PBP_dimer"/>
    <property type="match status" value="1"/>
</dbReference>
<feature type="compositionally biased region" description="Basic and acidic residues" evidence="14">
    <location>
        <begin position="652"/>
        <end position="669"/>
    </location>
</feature>
<dbReference type="GO" id="GO:0008360">
    <property type="term" value="P:regulation of cell shape"/>
    <property type="evidence" value="ECO:0007669"/>
    <property type="project" value="UniProtKB-KW"/>
</dbReference>
<evidence type="ECO:0000256" key="14">
    <source>
        <dbReference type="SAM" id="MobiDB-lite"/>
    </source>
</evidence>
<dbReference type="RefSeq" id="WP_137260842.1">
    <property type="nucleotide sequence ID" value="NZ_SZQL01000003.1"/>
</dbReference>
<dbReference type="GO" id="GO:0009002">
    <property type="term" value="F:serine-type D-Ala-D-Ala carboxypeptidase activity"/>
    <property type="evidence" value="ECO:0007669"/>
    <property type="project" value="UniProtKB-EC"/>
</dbReference>
<feature type="domain" description="Penicillin-binding protein dimerisation" evidence="17">
    <location>
        <begin position="52"/>
        <end position="218"/>
    </location>
</feature>
<evidence type="ECO:0000256" key="1">
    <source>
        <dbReference type="ARBA" id="ARBA00004167"/>
    </source>
</evidence>
<dbReference type="Gene3D" id="3.90.1310.10">
    <property type="entry name" value="Penicillin-binding protein 2a (Domain 2)"/>
    <property type="match status" value="1"/>
</dbReference>
<keyword evidence="10" id="KW-0573">Peptidoglycan synthesis</keyword>
<feature type="domain" description="Penicillin-binding protein transpeptidase" evidence="16">
    <location>
        <begin position="256"/>
        <end position="589"/>
    </location>
</feature>
<keyword evidence="6" id="KW-0645">Protease</keyword>
<gene>
    <name evidence="18" type="primary">mrdA</name>
    <name evidence="18" type="ORF">FC093_06010</name>
</gene>
<evidence type="ECO:0000256" key="13">
    <source>
        <dbReference type="ARBA" id="ARBA00023316"/>
    </source>
</evidence>
<dbReference type="PANTHER" id="PTHR30627">
    <property type="entry name" value="PEPTIDOGLYCAN D,D-TRANSPEPTIDASE"/>
    <property type="match status" value="1"/>
</dbReference>
<evidence type="ECO:0000256" key="12">
    <source>
        <dbReference type="ARBA" id="ARBA00023136"/>
    </source>
</evidence>
<name>A0A4U3L9B5_9BACT</name>
<keyword evidence="9" id="KW-0133">Cell shape</keyword>
<dbReference type="GO" id="GO:0071972">
    <property type="term" value="F:peptidoglycan L,D-transpeptidase activity"/>
    <property type="evidence" value="ECO:0007669"/>
    <property type="project" value="TreeGrafter"/>
</dbReference>
<evidence type="ECO:0000256" key="9">
    <source>
        <dbReference type="ARBA" id="ARBA00022960"/>
    </source>
</evidence>
<dbReference type="EMBL" id="SZQL01000003">
    <property type="protein sequence ID" value="TKK70297.1"/>
    <property type="molecule type" value="Genomic_DNA"/>
</dbReference>
<sequence>MRVYNQSRNRIIQIIFVAVFLIITLQLLHLQLFSSEYRLQAENNAIYRKVVYPDRGIIYDRKRRAILENTVMYDLVVTPSEIKGTDTATLCDILGIDTAEFKKRILTCIYKNSRYKPSVFEPLLSNEKYARLNEDMYKFNGFVLQDRPVRSYPYHAAAQVLGYIGEIDSNFLRRHAGEGYEMGDYAGRAGLELTYEKILMGQRGVKRFMRDNHARLVGSYENGIFDTAAIAGRNLYTSMDIEVQRLAERLLTNKIGSVVALNPKTGSIIAMASGPTYDPNELTGAQRRKNFSRMFLDTAKPLYNRAIKGQYPPGSTFKPLGGLIALDEGIITPAYGYPCPGAYYGCSHAVRCTHAGGGHAANLRIALAHSCNSYFVQVYRMAVDNPVYGSPQKGYAKWKEYMNSFGYGRRLGVDLPSEDGGYIPDTNRYTRDYGNDRWGSCFNETLGIGQDRMLATPLQMANLMAIIANGGYYYTPHFVDSVENETIADTAFFNKYRLRHTTTHISQESYAAIQGGMHDVTLMGTATYIKVPGINYAAKTGTAQNPHGKDHSIFVAYAPVENPQIAIAVVVENAGYGATWAGPIASLMMEKYLNDTLAAGRQREVDRVANANLLPDAIRRWYQVKDSLRAAKAAKLQTDTIPSIKLDNGLENRKITFDPEAEPNRKDSGDAPPPAVQKTSPAAIPNNDNNKRKPNNRQ</sequence>
<proteinExistence type="predicted"/>
<evidence type="ECO:0000256" key="5">
    <source>
        <dbReference type="ARBA" id="ARBA00022645"/>
    </source>
</evidence>
<keyword evidence="5 18" id="KW-0121">Carboxypeptidase</keyword>
<keyword evidence="3" id="KW-1003">Cell membrane</keyword>
<organism evidence="18 19">
    <name type="scientific">Ilyomonas limi</name>
    <dbReference type="NCBI Taxonomy" id="2575867"/>
    <lineage>
        <taxon>Bacteria</taxon>
        <taxon>Pseudomonadati</taxon>
        <taxon>Bacteroidota</taxon>
        <taxon>Chitinophagia</taxon>
        <taxon>Chitinophagales</taxon>
        <taxon>Chitinophagaceae</taxon>
        <taxon>Ilyomonas</taxon>
    </lineage>
</organism>
<keyword evidence="7 15" id="KW-0812">Transmembrane</keyword>
<evidence type="ECO:0000313" key="19">
    <source>
        <dbReference type="Proteomes" id="UP000305848"/>
    </source>
</evidence>
<evidence type="ECO:0000256" key="8">
    <source>
        <dbReference type="ARBA" id="ARBA00022801"/>
    </source>
</evidence>
<keyword evidence="8 18" id="KW-0378">Hydrolase</keyword>
<evidence type="ECO:0000256" key="3">
    <source>
        <dbReference type="ARBA" id="ARBA00022475"/>
    </source>
</evidence>
<comment type="subcellular location">
    <subcellularLocation>
        <location evidence="2">Cell membrane</location>
    </subcellularLocation>
    <subcellularLocation>
        <location evidence="1">Membrane</location>
        <topology evidence="1">Single-pass membrane protein</topology>
    </subcellularLocation>
</comment>
<evidence type="ECO:0000256" key="10">
    <source>
        <dbReference type="ARBA" id="ARBA00022984"/>
    </source>
</evidence>
<dbReference type="GO" id="GO:0009252">
    <property type="term" value="P:peptidoglycan biosynthetic process"/>
    <property type="evidence" value="ECO:0007669"/>
    <property type="project" value="UniProtKB-KW"/>
</dbReference>
<dbReference type="GO" id="GO:0005886">
    <property type="term" value="C:plasma membrane"/>
    <property type="evidence" value="ECO:0007669"/>
    <property type="project" value="UniProtKB-SubCell"/>
</dbReference>
<dbReference type="GO" id="GO:0071555">
    <property type="term" value="P:cell wall organization"/>
    <property type="evidence" value="ECO:0007669"/>
    <property type="project" value="UniProtKB-KW"/>
</dbReference>
<dbReference type="SUPFAM" id="SSF56601">
    <property type="entry name" value="beta-lactamase/transpeptidase-like"/>
    <property type="match status" value="1"/>
</dbReference>
<comment type="caution">
    <text evidence="18">The sequence shown here is derived from an EMBL/GenBank/DDBJ whole genome shotgun (WGS) entry which is preliminary data.</text>
</comment>
<dbReference type="GO" id="GO:0006508">
    <property type="term" value="P:proteolysis"/>
    <property type="evidence" value="ECO:0007669"/>
    <property type="project" value="UniProtKB-KW"/>
</dbReference>
<evidence type="ECO:0000256" key="6">
    <source>
        <dbReference type="ARBA" id="ARBA00022670"/>
    </source>
</evidence>
<evidence type="ECO:0000256" key="4">
    <source>
        <dbReference type="ARBA" id="ARBA00022519"/>
    </source>
</evidence>
<keyword evidence="4" id="KW-0997">Cell inner membrane</keyword>
<feature type="region of interest" description="Disordered" evidence="14">
    <location>
        <begin position="652"/>
        <end position="698"/>
    </location>
</feature>
<evidence type="ECO:0000259" key="16">
    <source>
        <dbReference type="Pfam" id="PF00905"/>
    </source>
</evidence>
<dbReference type="InterPro" id="IPR036138">
    <property type="entry name" value="PBP_dimer_sf"/>
</dbReference>
<accession>A0A4U3L9B5</accession>
<evidence type="ECO:0000256" key="2">
    <source>
        <dbReference type="ARBA" id="ARBA00004236"/>
    </source>
</evidence>
<evidence type="ECO:0000256" key="7">
    <source>
        <dbReference type="ARBA" id="ARBA00022692"/>
    </source>
</evidence>
<dbReference type="PANTHER" id="PTHR30627:SF2">
    <property type="entry name" value="PEPTIDOGLYCAN D,D-TRANSPEPTIDASE MRDA"/>
    <property type="match status" value="1"/>
</dbReference>
<keyword evidence="12 15" id="KW-0472">Membrane</keyword>
<dbReference type="Pfam" id="PF00905">
    <property type="entry name" value="Transpeptidase"/>
    <property type="match status" value="1"/>
</dbReference>